<feature type="domain" description="Response regulatory" evidence="4">
    <location>
        <begin position="17"/>
        <end position="135"/>
    </location>
</feature>
<dbReference type="InterPro" id="IPR011006">
    <property type="entry name" value="CheY-like_superfamily"/>
</dbReference>
<reference evidence="5 6" key="1">
    <citation type="submission" date="2015-07" db="EMBL/GenBank/DDBJ databases">
        <authorList>
            <person name="Kim K.M."/>
        </authorList>
    </citation>
    <scope>NUCLEOTIDE SEQUENCE [LARGE SCALE GENOMIC DNA]</scope>
    <source>
        <strain evidence="5 6">KCTC 12363</strain>
    </source>
</reference>
<dbReference type="PANTHER" id="PTHR45339:SF1">
    <property type="entry name" value="HYBRID SIGNAL TRANSDUCTION HISTIDINE KINASE J"/>
    <property type="match status" value="1"/>
</dbReference>
<dbReference type="KEGG" id="camu:CA2015_1425"/>
<sequence length="146" mass="16374">MNNSDTSIRGTSLEGKQFLIVDDDPIIRMVMGSMFKKWHNTFVEMAVDGEQALEKLQQGYFDLIIMDLQMPVLNGYQTAKAIRGGVCGEFYKKIPIIAVTADLSEVAKSQTLLMDNVLTKPFNNDSLQTAIRNCLFSEPNMSRKMG</sequence>
<dbReference type="PANTHER" id="PTHR45339">
    <property type="entry name" value="HYBRID SIGNAL TRANSDUCTION HISTIDINE KINASE J"/>
    <property type="match status" value="1"/>
</dbReference>
<evidence type="ECO:0000256" key="1">
    <source>
        <dbReference type="ARBA" id="ARBA00022553"/>
    </source>
</evidence>
<evidence type="ECO:0000256" key="3">
    <source>
        <dbReference type="PROSITE-ProRule" id="PRU00169"/>
    </source>
</evidence>
<dbReference type="Pfam" id="PF00072">
    <property type="entry name" value="Response_reg"/>
    <property type="match status" value="1"/>
</dbReference>
<evidence type="ECO:0000313" key="6">
    <source>
        <dbReference type="Proteomes" id="UP000036520"/>
    </source>
</evidence>
<dbReference type="InterPro" id="IPR001789">
    <property type="entry name" value="Sig_transdc_resp-reg_receiver"/>
</dbReference>
<dbReference type="SMART" id="SM00448">
    <property type="entry name" value="REC"/>
    <property type="match status" value="1"/>
</dbReference>
<dbReference type="CDD" id="cd17546">
    <property type="entry name" value="REC_hyHK_CKI1_RcsC-like"/>
    <property type="match status" value="1"/>
</dbReference>
<keyword evidence="5" id="KW-0808">Transferase</keyword>
<dbReference type="SUPFAM" id="SSF52172">
    <property type="entry name" value="CheY-like"/>
    <property type="match status" value="1"/>
</dbReference>
<dbReference type="GO" id="GO:0016301">
    <property type="term" value="F:kinase activity"/>
    <property type="evidence" value="ECO:0007669"/>
    <property type="project" value="UniProtKB-KW"/>
</dbReference>
<dbReference type="Proteomes" id="UP000036520">
    <property type="component" value="Chromosome"/>
</dbReference>
<protein>
    <submittedName>
        <fullName evidence="5">Periplasmic sensor hybrid histidine kinase</fullName>
    </submittedName>
</protein>
<dbReference type="RefSeq" id="WP_048641274.1">
    <property type="nucleotide sequence ID" value="NZ_CP012040.1"/>
</dbReference>
<dbReference type="Gene3D" id="3.40.50.2300">
    <property type="match status" value="1"/>
</dbReference>
<dbReference type="OrthoDB" id="9796457at2"/>
<keyword evidence="5" id="KW-0418">Kinase</keyword>
<evidence type="ECO:0000259" key="4">
    <source>
        <dbReference type="PROSITE" id="PS50110"/>
    </source>
</evidence>
<keyword evidence="1 3" id="KW-0597">Phosphoprotein</keyword>
<dbReference type="STRING" id="320787.CA2015_1425"/>
<feature type="modified residue" description="4-aspartylphosphate" evidence="3">
    <location>
        <position position="67"/>
    </location>
</feature>
<dbReference type="GO" id="GO:0000160">
    <property type="term" value="P:phosphorelay signal transduction system"/>
    <property type="evidence" value="ECO:0007669"/>
    <property type="project" value="UniProtKB-KW"/>
</dbReference>
<organism evidence="5 6">
    <name type="scientific">Cyclobacterium amurskyense</name>
    <dbReference type="NCBI Taxonomy" id="320787"/>
    <lineage>
        <taxon>Bacteria</taxon>
        <taxon>Pseudomonadati</taxon>
        <taxon>Bacteroidota</taxon>
        <taxon>Cytophagia</taxon>
        <taxon>Cytophagales</taxon>
        <taxon>Cyclobacteriaceae</taxon>
        <taxon>Cyclobacterium</taxon>
    </lineage>
</organism>
<keyword evidence="6" id="KW-1185">Reference proteome</keyword>
<evidence type="ECO:0000313" key="5">
    <source>
        <dbReference type="EMBL" id="AKP50865.1"/>
    </source>
</evidence>
<dbReference type="EMBL" id="CP012040">
    <property type="protein sequence ID" value="AKP50865.1"/>
    <property type="molecule type" value="Genomic_DNA"/>
</dbReference>
<evidence type="ECO:0000256" key="2">
    <source>
        <dbReference type="ARBA" id="ARBA00023012"/>
    </source>
</evidence>
<proteinExistence type="predicted"/>
<name>A0A0H4PCJ8_9BACT</name>
<gene>
    <name evidence="5" type="ORF">CA2015_1425</name>
</gene>
<dbReference type="AlphaFoldDB" id="A0A0H4PCJ8"/>
<keyword evidence="2" id="KW-0902">Two-component regulatory system</keyword>
<accession>A0A0H4PCJ8</accession>
<dbReference type="PROSITE" id="PS50110">
    <property type="entry name" value="RESPONSE_REGULATORY"/>
    <property type="match status" value="1"/>
</dbReference>